<name>A0A9X5BFQ4_9FIRM</name>
<evidence type="ECO:0000313" key="2">
    <source>
        <dbReference type="Proteomes" id="UP001154420"/>
    </source>
</evidence>
<dbReference type="Proteomes" id="UP001154420">
    <property type="component" value="Unassembled WGS sequence"/>
</dbReference>
<sequence length="232" mass="25565">MANLHLVTGYAGEEHITSDDQGSFNAAIMGTGEFILERGKQFAASIISNNKVRVLDGDALMQGRHIRMKENTYVDLNFDNGLQGYSRVDLIVIRYSKDPATDIEKANLVVIKGTPVEGEPAAPDHITGDIINEHDLENDTVLYKVPFIGLNIQPLEKVFSTVPTWETLKNQVINNITAKFDALVAEAMQQIADGQKPLVSNIDDMLLIEKYGEYGADAKTVGEEFNKINGNL</sequence>
<dbReference type="OrthoDB" id="2068370at2"/>
<proteinExistence type="predicted"/>
<gene>
    <name evidence="1" type="ORF">D5281_11480</name>
</gene>
<evidence type="ECO:0000313" key="1">
    <source>
        <dbReference type="EMBL" id="NBJ93199.1"/>
    </source>
</evidence>
<dbReference type="RefSeq" id="WP_160560318.1">
    <property type="nucleotide sequence ID" value="NZ_QZDT01000017.1"/>
</dbReference>
<accession>A0A9X5BFQ4</accession>
<keyword evidence="2" id="KW-1185">Reference proteome</keyword>
<reference evidence="1" key="1">
    <citation type="submission" date="2018-09" db="EMBL/GenBank/DDBJ databases">
        <title>Murine metabolic-syndrome-specific gut microbial biobank.</title>
        <authorList>
            <person name="Liu C."/>
        </authorList>
    </citation>
    <scope>NUCLEOTIDE SEQUENCE</scope>
    <source>
        <strain evidence="1">D42-62</strain>
    </source>
</reference>
<organism evidence="1 2">
    <name type="scientific">Parablautia muri</name>
    <dbReference type="NCBI Taxonomy" id="2320879"/>
    <lineage>
        <taxon>Bacteria</taxon>
        <taxon>Bacillati</taxon>
        <taxon>Bacillota</taxon>
        <taxon>Clostridia</taxon>
        <taxon>Lachnospirales</taxon>
        <taxon>Lachnospiraceae</taxon>
        <taxon>Parablautia</taxon>
    </lineage>
</organism>
<dbReference type="AlphaFoldDB" id="A0A9X5BFQ4"/>
<comment type="caution">
    <text evidence="1">The sequence shown here is derived from an EMBL/GenBank/DDBJ whole genome shotgun (WGS) entry which is preliminary data.</text>
</comment>
<dbReference type="EMBL" id="QZDT01000017">
    <property type="protein sequence ID" value="NBJ93199.1"/>
    <property type="molecule type" value="Genomic_DNA"/>
</dbReference>
<protein>
    <submittedName>
        <fullName evidence="1">Uncharacterized protein</fullName>
    </submittedName>
</protein>
<feature type="non-terminal residue" evidence="1">
    <location>
        <position position="232"/>
    </location>
</feature>